<evidence type="ECO:0008006" key="9">
    <source>
        <dbReference type="Google" id="ProtNLM"/>
    </source>
</evidence>
<keyword evidence="5" id="KW-0539">Nucleus</keyword>
<keyword evidence="2" id="KW-0805">Transcription regulation</keyword>
<gene>
    <name evidence="7" type="ORF">NEOLEDRAFT_740974</name>
</gene>
<protein>
    <recommendedName>
        <fullName evidence="9">Transcription factor domain-containing protein</fullName>
    </recommendedName>
</protein>
<evidence type="ECO:0000256" key="1">
    <source>
        <dbReference type="ARBA" id="ARBA00004123"/>
    </source>
</evidence>
<dbReference type="GO" id="GO:0000981">
    <property type="term" value="F:DNA-binding transcription factor activity, RNA polymerase II-specific"/>
    <property type="evidence" value="ECO:0007669"/>
    <property type="project" value="TreeGrafter"/>
</dbReference>
<dbReference type="EMBL" id="KV425605">
    <property type="protein sequence ID" value="KZT21569.1"/>
    <property type="molecule type" value="Genomic_DNA"/>
</dbReference>
<dbReference type="OrthoDB" id="2595934at2759"/>
<keyword evidence="3" id="KW-0238">DNA-binding</keyword>
<evidence type="ECO:0000256" key="3">
    <source>
        <dbReference type="ARBA" id="ARBA00023125"/>
    </source>
</evidence>
<keyword evidence="8" id="KW-1185">Reference proteome</keyword>
<dbReference type="AlphaFoldDB" id="A0A165PVZ3"/>
<dbReference type="InterPro" id="IPR051089">
    <property type="entry name" value="prtT"/>
</dbReference>
<reference evidence="7 8" key="1">
    <citation type="journal article" date="2016" name="Mol. Biol. Evol.">
        <title>Comparative Genomics of Early-Diverging Mushroom-Forming Fungi Provides Insights into the Origins of Lignocellulose Decay Capabilities.</title>
        <authorList>
            <person name="Nagy L.G."/>
            <person name="Riley R."/>
            <person name="Tritt A."/>
            <person name="Adam C."/>
            <person name="Daum C."/>
            <person name="Floudas D."/>
            <person name="Sun H."/>
            <person name="Yadav J.S."/>
            <person name="Pangilinan J."/>
            <person name="Larsson K.H."/>
            <person name="Matsuura K."/>
            <person name="Barry K."/>
            <person name="Labutti K."/>
            <person name="Kuo R."/>
            <person name="Ohm R.A."/>
            <person name="Bhattacharya S.S."/>
            <person name="Shirouzu T."/>
            <person name="Yoshinaga Y."/>
            <person name="Martin F.M."/>
            <person name="Grigoriev I.V."/>
            <person name="Hibbett D.S."/>
        </authorList>
    </citation>
    <scope>NUCLEOTIDE SEQUENCE [LARGE SCALE GENOMIC DNA]</scope>
    <source>
        <strain evidence="7 8">HHB14362 ss-1</strain>
    </source>
</reference>
<evidence type="ECO:0000313" key="8">
    <source>
        <dbReference type="Proteomes" id="UP000076761"/>
    </source>
</evidence>
<dbReference type="GO" id="GO:0000976">
    <property type="term" value="F:transcription cis-regulatory region binding"/>
    <property type="evidence" value="ECO:0007669"/>
    <property type="project" value="TreeGrafter"/>
</dbReference>
<dbReference type="PANTHER" id="PTHR31845">
    <property type="entry name" value="FINGER DOMAIN PROTEIN, PUTATIVE-RELATED"/>
    <property type="match status" value="1"/>
</dbReference>
<proteinExistence type="predicted"/>
<evidence type="ECO:0000256" key="6">
    <source>
        <dbReference type="SAM" id="MobiDB-lite"/>
    </source>
</evidence>
<organism evidence="7 8">
    <name type="scientific">Neolentinus lepideus HHB14362 ss-1</name>
    <dbReference type="NCBI Taxonomy" id="1314782"/>
    <lineage>
        <taxon>Eukaryota</taxon>
        <taxon>Fungi</taxon>
        <taxon>Dikarya</taxon>
        <taxon>Basidiomycota</taxon>
        <taxon>Agaricomycotina</taxon>
        <taxon>Agaricomycetes</taxon>
        <taxon>Gloeophyllales</taxon>
        <taxon>Gloeophyllaceae</taxon>
        <taxon>Neolentinus</taxon>
    </lineage>
</organism>
<accession>A0A165PVZ3</accession>
<name>A0A165PVZ3_9AGAM</name>
<dbReference type="Proteomes" id="UP000076761">
    <property type="component" value="Unassembled WGS sequence"/>
</dbReference>
<dbReference type="CDD" id="cd12148">
    <property type="entry name" value="fungal_TF_MHR"/>
    <property type="match status" value="1"/>
</dbReference>
<evidence type="ECO:0000313" key="7">
    <source>
        <dbReference type="EMBL" id="KZT21569.1"/>
    </source>
</evidence>
<dbReference type="GO" id="GO:0005634">
    <property type="term" value="C:nucleus"/>
    <property type="evidence" value="ECO:0007669"/>
    <property type="project" value="UniProtKB-SubCell"/>
</dbReference>
<comment type="subcellular location">
    <subcellularLocation>
        <location evidence="1">Nucleus</location>
    </subcellularLocation>
</comment>
<dbReference type="PANTHER" id="PTHR31845:SF21">
    <property type="entry name" value="REGULATORY PROTEIN LEU3"/>
    <property type="match status" value="1"/>
</dbReference>
<dbReference type="STRING" id="1314782.A0A165PVZ3"/>
<evidence type="ECO:0000256" key="4">
    <source>
        <dbReference type="ARBA" id="ARBA00023163"/>
    </source>
</evidence>
<sequence>MLAMQELLRKDPQEVAVPPASNISDILSQAEIESLLALFDSRFSPWLHFSTDYLRRHPFLDLTKCTVAARYLELTRRSSVIPRLSNLVDAYTFKFAFTSVQSMETVTALLILSLWPPAPNSIDAPAHDSRMIASSAVSAAIQLSLNQAVPNAVKLVSSNDAVSDADKEVAVNKVRLWLSLLSAEWMLCMGTSRTPTSQRSDLDYQVFDTVSPSSLNTSSRDLRLYFLTRIQSLAGKGLQIHLQDGPRALQTFHDEIVENVLIQLEIVYTSIQPLGVTVDFESYHFNMLVIQHHSCRLLVLYHILSELRRYDARTGQGQPEGPRTWYSGLKRTHDTAVREWGLDCLTTAQSLLVTFLSHPGPDREFLSTAPDSVFSIILMAAALVVLGKTSVLRYYKGAEKVVLIASEELMPKVIARLNRIADISESAHKCAEVIGVLLRTWKAEARVRSSGLLQWQPSAIASPEDTPGASSSSSDFSTAQHQHHGMPDLQTGQHHNSNNYDFENVFSHPVNQEMFLDVEFWNTFAQSTVENNLSR</sequence>
<evidence type="ECO:0000256" key="5">
    <source>
        <dbReference type="ARBA" id="ARBA00023242"/>
    </source>
</evidence>
<dbReference type="InParanoid" id="A0A165PVZ3"/>
<feature type="compositionally biased region" description="Polar residues" evidence="6">
    <location>
        <begin position="490"/>
        <end position="500"/>
    </location>
</feature>
<feature type="region of interest" description="Disordered" evidence="6">
    <location>
        <begin position="461"/>
        <end position="500"/>
    </location>
</feature>
<keyword evidence="4" id="KW-0804">Transcription</keyword>
<evidence type="ECO:0000256" key="2">
    <source>
        <dbReference type="ARBA" id="ARBA00023015"/>
    </source>
</evidence>